<evidence type="ECO:0008006" key="4">
    <source>
        <dbReference type="Google" id="ProtNLM"/>
    </source>
</evidence>
<reference evidence="2 3" key="1">
    <citation type="submission" date="2022-06" db="EMBL/GenBank/DDBJ databases">
        <title>Genomic Encyclopedia of Archaeal and Bacterial Type Strains, Phase II (KMG-II): from individual species to whole genera.</title>
        <authorList>
            <person name="Goeker M."/>
        </authorList>
    </citation>
    <scope>NUCLEOTIDE SEQUENCE [LARGE SCALE GENOMIC DNA]</scope>
    <source>
        <strain evidence="2 3">DSM 45037</strain>
    </source>
</reference>
<feature type="transmembrane region" description="Helical" evidence="1">
    <location>
        <begin position="403"/>
        <end position="423"/>
    </location>
</feature>
<dbReference type="RefSeq" id="WP_253655751.1">
    <property type="nucleotide sequence ID" value="NZ_BAAAOE010000005.1"/>
</dbReference>
<feature type="transmembrane region" description="Helical" evidence="1">
    <location>
        <begin position="186"/>
        <end position="204"/>
    </location>
</feature>
<evidence type="ECO:0000313" key="3">
    <source>
        <dbReference type="Proteomes" id="UP001205740"/>
    </source>
</evidence>
<accession>A0ABT1H8R0</accession>
<dbReference type="EMBL" id="JAMTCG010000006">
    <property type="protein sequence ID" value="MCP2162188.1"/>
    <property type="molecule type" value="Genomic_DNA"/>
</dbReference>
<keyword evidence="3" id="KW-1185">Reference proteome</keyword>
<feature type="transmembrane region" description="Helical" evidence="1">
    <location>
        <begin position="110"/>
        <end position="130"/>
    </location>
</feature>
<feature type="transmembrane region" description="Helical" evidence="1">
    <location>
        <begin position="333"/>
        <end position="355"/>
    </location>
</feature>
<feature type="transmembrane region" description="Helical" evidence="1">
    <location>
        <begin position="566"/>
        <end position="588"/>
    </location>
</feature>
<evidence type="ECO:0000313" key="2">
    <source>
        <dbReference type="EMBL" id="MCP2162188.1"/>
    </source>
</evidence>
<keyword evidence="1" id="KW-0812">Transmembrane</keyword>
<feature type="transmembrane region" description="Helical" evidence="1">
    <location>
        <begin position="367"/>
        <end position="391"/>
    </location>
</feature>
<proteinExistence type="predicted"/>
<feature type="transmembrane region" description="Helical" evidence="1">
    <location>
        <begin position="255"/>
        <end position="272"/>
    </location>
</feature>
<keyword evidence="1" id="KW-1133">Transmembrane helix</keyword>
<keyword evidence="1" id="KW-0472">Membrane</keyword>
<feature type="transmembrane region" description="Helical" evidence="1">
    <location>
        <begin position="305"/>
        <end position="326"/>
    </location>
</feature>
<protein>
    <recommendedName>
        <fullName evidence="4">ABC transporter permease</fullName>
    </recommendedName>
</protein>
<gene>
    <name evidence="2" type="ORF">LX12_003392</name>
</gene>
<feature type="transmembrane region" description="Helical" evidence="1">
    <location>
        <begin position="69"/>
        <end position="90"/>
    </location>
</feature>
<name>A0ABT1H8R0_9NOCA</name>
<evidence type="ECO:0000256" key="1">
    <source>
        <dbReference type="SAM" id="Phobius"/>
    </source>
</evidence>
<comment type="caution">
    <text evidence="2">The sequence shown here is derived from an EMBL/GenBank/DDBJ whole genome shotgun (WGS) entry which is preliminary data.</text>
</comment>
<organism evidence="2 3">
    <name type="scientific">Williamsia serinedens</name>
    <dbReference type="NCBI Taxonomy" id="391736"/>
    <lineage>
        <taxon>Bacteria</taxon>
        <taxon>Bacillati</taxon>
        <taxon>Actinomycetota</taxon>
        <taxon>Actinomycetes</taxon>
        <taxon>Mycobacteriales</taxon>
        <taxon>Nocardiaceae</taxon>
        <taxon>Williamsia</taxon>
    </lineage>
</organism>
<sequence>MTTSVGVVLAAPGSEGGGAALDQVFGMSAAAAVVSLALLWIGWRHRTRRITWLSRLGAWAGRIVNRPGWAALPVGMFISTIVCALFGFLWDVSLHVGKGRDAGPLANPAHYFILVGLFFLFIAGMLSIFLPYERPGRAAIRITRRWYAPVGGVLLAGCGLYALIGFPLDDIWHRIFGQDVTLWGPTHLMLIGGAGMSLMALLLLEREGRSAMGDAAPKDSRGVWLMRCTAFGGLVIGLSVFQIEYDFGVEQFRLVLQPMMIAGAAAFALVAARITLGPGAALIAAVSAALIRGAVALVVGPGLGAPINFFALYVGPALVVELIALTPLIRRPVLFGAVAGLGIGTVGLWLESFWIDGVYHYPWPRSMWGEALAMAVPVAVGMGVCGALMGIVLTGNRLPRPKLAGVAVAVTVLIIGGAVANGLRVDVPADARASMTLTPAASVDGETRATAVVAISPTDLVSDDPEWVTILSWQGGLDKSRGLLIDPLEKIGPGLYRSTQSFPTSGSWKTLLRVQDGTTMTAVPIYLPADPGIGAQEVTADPQMTRPFVKEITILQRERTFDYPSWLYGAASLVVLVCSIILITALAWGAARINRADAAGVRARDTEPEPVEPRT</sequence>
<feature type="transmembrane region" description="Helical" evidence="1">
    <location>
        <begin position="224"/>
        <end position="243"/>
    </location>
</feature>
<dbReference type="Proteomes" id="UP001205740">
    <property type="component" value="Unassembled WGS sequence"/>
</dbReference>
<feature type="transmembrane region" description="Helical" evidence="1">
    <location>
        <begin position="24"/>
        <end position="43"/>
    </location>
</feature>
<feature type="transmembrane region" description="Helical" evidence="1">
    <location>
        <begin position="146"/>
        <end position="166"/>
    </location>
</feature>